<dbReference type="CDD" id="cd02980">
    <property type="entry name" value="TRX_Fd_family"/>
    <property type="match status" value="1"/>
</dbReference>
<dbReference type="SUPFAM" id="SSF52833">
    <property type="entry name" value="Thioredoxin-like"/>
    <property type="match status" value="1"/>
</dbReference>
<dbReference type="EMBL" id="JAMBOL010000003">
    <property type="protein sequence ID" value="MCM3713766.1"/>
    <property type="molecule type" value="Genomic_DNA"/>
</dbReference>
<name>A0A9X2ING2_9BACI</name>
<dbReference type="Proteomes" id="UP001139179">
    <property type="component" value="Unassembled WGS sequence"/>
</dbReference>
<gene>
    <name evidence="1" type="ORF">M3202_06690</name>
</gene>
<dbReference type="Gene3D" id="3.40.30.10">
    <property type="entry name" value="Glutaredoxin"/>
    <property type="match status" value="1"/>
</dbReference>
<reference evidence="1" key="1">
    <citation type="submission" date="2022-05" db="EMBL/GenBank/DDBJ databases">
        <title>Comparative Genomics of Spacecraft Associated Microbes.</title>
        <authorList>
            <person name="Tran M.T."/>
            <person name="Wright A."/>
            <person name="Seuylemezian A."/>
            <person name="Eisen J."/>
            <person name="Coil D."/>
        </authorList>
    </citation>
    <scope>NUCLEOTIDE SEQUENCE</scope>
    <source>
        <strain evidence="1">214.1.1</strain>
    </source>
</reference>
<dbReference type="RefSeq" id="WP_251222559.1">
    <property type="nucleotide sequence ID" value="NZ_JAMBOL010000003.1"/>
</dbReference>
<dbReference type="AlphaFoldDB" id="A0A9X2ING2"/>
<evidence type="ECO:0000313" key="2">
    <source>
        <dbReference type="Proteomes" id="UP001139179"/>
    </source>
</evidence>
<proteinExistence type="predicted"/>
<accession>A0A9X2ING2</accession>
<evidence type="ECO:0000313" key="1">
    <source>
        <dbReference type="EMBL" id="MCM3713766.1"/>
    </source>
</evidence>
<keyword evidence="2" id="KW-1185">Reference proteome</keyword>
<organism evidence="1 2">
    <name type="scientific">Halalkalibacter oceani</name>
    <dbReference type="NCBI Taxonomy" id="1653776"/>
    <lineage>
        <taxon>Bacteria</taxon>
        <taxon>Bacillati</taxon>
        <taxon>Bacillota</taxon>
        <taxon>Bacilli</taxon>
        <taxon>Bacillales</taxon>
        <taxon>Bacillaceae</taxon>
        <taxon>Halalkalibacter</taxon>
    </lineage>
</organism>
<dbReference type="Pfam" id="PF01257">
    <property type="entry name" value="2Fe-2S_thioredx"/>
    <property type="match status" value="1"/>
</dbReference>
<sequence length="132" mass="14846">MTTWNLTGTEKHVLICNGSTCMKHGGEEVTQAVRDEISRLGLDEKIHTTRTRCNGRCKDACVLIVYPEGSWYAASSAEVGRAIIQRHLDPSIRLEGSLIYRFEEEKMTPAFTTERFRGIAKGKDKEKGEKQA</sequence>
<protein>
    <submittedName>
        <fullName evidence="1">(2Fe-2S) ferredoxin domain-containing protein</fullName>
    </submittedName>
</protein>
<comment type="caution">
    <text evidence="1">The sequence shown here is derived from an EMBL/GenBank/DDBJ whole genome shotgun (WGS) entry which is preliminary data.</text>
</comment>
<dbReference type="InterPro" id="IPR036249">
    <property type="entry name" value="Thioredoxin-like_sf"/>
</dbReference>